<proteinExistence type="inferred from homology"/>
<dbReference type="InterPro" id="IPR001128">
    <property type="entry name" value="Cyt_P450"/>
</dbReference>
<dbReference type="SUPFAM" id="SSF48264">
    <property type="entry name" value="Cytochrome P450"/>
    <property type="match status" value="1"/>
</dbReference>
<accession>A0ABR4G2Y8</accession>
<sequence>MATIYAAALVSLLGWRLWRFTIWPLFHPEEPRELPYWIPCTKHFNYTKEPFSVTLLGQTLYIVTDARDAAEIYKDSKSFSRDVLVHQLYSKVGISRAAIKRLFRADPQAPYNLRNAKALDPTDEMMAIYHQHLSPGLALDSFLDRDVIPRLQAALQDCEETTASLRHVCSQAFIKGFVASYYGGIIFDIEPEFVKWYLQWEELSWKLIYGLPGFLSKDMLTAKGKLVDAFLKYFSLPPEQRGHSNFWTDSVERSLRDVDLSNEDVARVFTMQTWGFLGNAHKVAFWLVAHLVKDRSLLNSINMEVAPATRGGRRLDHRYLADECPKLDALFDEVLRLTVTSPLVRGISSTSTIGGKKLQEGKQVLVVYRQLHFDGTVWGRSPQTLQSNRFLDDKALKSNLAYRPWGGGKTLCPGRFFARKAIFAFVACLLGHYEIHVDGAKPFPRADLTKPTPGSAAVADGDDILLHLSAKSEQ</sequence>
<keyword evidence="5 8" id="KW-0560">Oxidoreductase</keyword>
<keyword evidence="10" id="KW-1185">Reference proteome</keyword>
<comment type="caution">
    <text evidence="9">The sequence shown here is derived from an EMBL/GenBank/DDBJ whole genome shotgun (WGS) entry which is preliminary data.</text>
</comment>
<dbReference type="CDD" id="cd11040">
    <property type="entry name" value="CYP7_CYP8-like"/>
    <property type="match status" value="1"/>
</dbReference>
<dbReference type="PROSITE" id="PS00086">
    <property type="entry name" value="CYTOCHROME_P450"/>
    <property type="match status" value="1"/>
</dbReference>
<dbReference type="EMBL" id="JBFTWV010000058">
    <property type="protein sequence ID" value="KAL2793387.1"/>
    <property type="molecule type" value="Genomic_DNA"/>
</dbReference>
<name>A0ABR4G2Y8_9EURO</name>
<evidence type="ECO:0000313" key="9">
    <source>
        <dbReference type="EMBL" id="KAL2793387.1"/>
    </source>
</evidence>
<evidence type="ECO:0000256" key="7">
    <source>
        <dbReference type="ARBA" id="ARBA00023033"/>
    </source>
</evidence>
<evidence type="ECO:0000256" key="2">
    <source>
        <dbReference type="ARBA" id="ARBA00010617"/>
    </source>
</evidence>
<dbReference type="InterPro" id="IPR036396">
    <property type="entry name" value="Cyt_P450_sf"/>
</dbReference>
<evidence type="ECO:0000313" key="10">
    <source>
        <dbReference type="Proteomes" id="UP001610563"/>
    </source>
</evidence>
<keyword evidence="7 8" id="KW-0503">Monooxygenase</keyword>
<dbReference type="InterPro" id="IPR050529">
    <property type="entry name" value="CYP450_sterol_14alpha_dmase"/>
</dbReference>
<evidence type="ECO:0000256" key="8">
    <source>
        <dbReference type="RuleBase" id="RU000461"/>
    </source>
</evidence>
<gene>
    <name evidence="9" type="ORF">BJX66DRAFT_326056</name>
</gene>
<evidence type="ECO:0000256" key="4">
    <source>
        <dbReference type="ARBA" id="ARBA00022723"/>
    </source>
</evidence>
<dbReference type="InterPro" id="IPR017972">
    <property type="entry name" value="Cyt_P450_CS"/>
</dbReference>
<dbReference type="PANTHER" id="PTHR24304:SF2">
    <property type="entry name" value="24-HYDROXYCHOLESTEROL 7-ALPHA-HYDROXYLASE"/>
    <property type="match status" value="1"/>
</dbReference>
<dbReference type="PANTHER" id="PTHR24304">
    <property type="entry name" value="CYTOCHROME P450 FAMILY 7"/>
    <property type="match status" value="1"/>
</dbReference>
<organism evidence="9 10">
    <name type="scientific">Aspergillus keveii</name>
    <dbReference type="NCBI Taxonomy" id="714993"/>
    <lineage>
        <taxon>Eukaryota</taxon>
        <taxon>Fungi</taxon>
        <taxon>Dikarya</taxon>
        <taxon>Ascomycota</taxon>
        <taxon>Pezizomycotina</taxon>
        <taxon>Eurotiomycetes</taxon>
        <taxon>Eurotiomycetidae</taxon>
        <taxon>Eurotiales</taxon>
        <taxon>Aspergillaceae</taxon>
        <taxon>Aspergillus</taxon>
        <taxon>Aspergillus subgen. Nidulantes</taxon>
    </lineage>
</organism>
<dbReference type="Proteomes" id="UP001610563">
    <property type="component" value="Unassembled WGS sequence"/>
</dbReference>
<evidence type="ECO:0000256" key="1">
    <source>
        <dbReference type="ARBA" id="ARBA00001971"/>
    </source>
</evidence>
<dbReference type="InterPro" id="IPR002403">
    <property type="entry name" value="Cyt_P450_E_grp-IV"/>
</dbReference>
<reference evidence="9 10" key="1">
    <citation type="submission" date="2024-07" db="EMBL/GenBank/DDBJ databases">
        <title>Section-level genome sequencing and comparative genomics of Aspergillus sections Usti and Cavernicolus.</title>
        <authorList>
            <consortium name="Lawrence Berkeley National Laboratory"/>
            <person name="Nybo J.L."/>
            <person name="Vesth T.C."/>
            <person name="Theobald S."/>
            <person name="Frisvad J.C."/>
            <person name="Larsen T.O."/>
            <person name="Kjaerboelling I."/>
            <person name="Rothschild-Mancinelli K."/>
            <person name="Lyhne E.K."/>
            <person name="Kogle M.E."/>
            <person name="Barry K."/>
            <person name="Clum A."/>
            <person name="Na H."/>
            <person name="Ledsgaard L."/>
            <person name="Lin J."/>
            <person name="Lipzen A."/>
            <person name="Kuo A."/>
            <person name="Riley R."/>
            <person name="Mondo S."/>
            <person name="Labutti K."/>
            <person name="Haridas S."/>
            <person name="Pangalinan J."/>
            <person name="Salamov A.A."/>
            <person name="Simmons B.A."/>
            <person name="Magnuson J.K."/>
            <person name="Chen J."/>
            <person name="Drula E."/>
            <person name="Henrissat B."/>
            <person name="Wiebenga A."/>
            <person name="Lubbers R.J."/>
            <person name="Gomes A.C."/>
            <person name="Makela M.R."/>
            <person name="Stajich J."/>
            <person name="Grigoriev I.V."/>
            <person name="Mortensen U.H."/>
            <person name="De Vries R.P."/>
            <person name="Baker S.E."/>
            <person name="Andersen M.R."/>
        </authorList>
    </citation>
    <scope>NUCLEOTIDE SEQUENCE [LARGE SCALE GENOMIC DNA]</scope>
    <source>
        <strain evidence="9 10">CBS 209.92</strain>
    </source>
</reference>
<protein>
    <submittedName>
        <fullName evidence="9">Cytochrome P450</fullName>
    </submittedName>
</protein>
<evidence type="ECO:0000256" key="5">
    <source>
        <dbReference type="ARBA" id="ARBA00023002"/>
    </source>
</evidence>
<keyword evidence="4 8" id="KW-0479">Metal-binding</keyword>
<comment type="similarity">
    <text evidence="2 8">Belongs to the cytochrome P450 family.</text>
</comment>
<evidence type="ECO:0000256" key="3">
    <source>
        <dbReference type="ARBA" id="ARBA00022617"/>
    </source>
</evidence>
<comment type="cofactor">
    <cofactor evidence="1">
        <name>heme</name>
        <dbReference type="ChEBI" id="CHEBI:30413"/>
    </cofactor>
</comment>
<keyword evidence="6 8" id="KW-0408">Iron</keyword>
<keyword evidence="3 8" id="KW-0349">Heme</keyword>
<dbReference type="Gene3D" id="1.10.630.10">
    <property type="entry name" value="Cytochrome P450"/>
    <property type="match status" value="1"/>
</dbReference>
<evidence type="ECO:0000256" key="6">
    <source>
        <dbReference type="ARBA" id="ARBA00023004"/>
    </source>
</evidence>
<dbReference type="PRINTS" id="PR00465">
    <property type="entry name" value="EP450IV"/>
</dbReference>
<dbReference type="Pfam" id="PF00067">
    <property type="entry name" value="p450"/>
    <property type="match status" value="1"/>
</dbReference>